<dbReference type="GO" id="GO:0004190">
    <property type="term" value="F:aspartic-type endopeptidase activity"/>
    <property type="evidence" value="ECO:0007669"/>
    <property type="project" value="UniProtKB-KW"/>
</dbReference>
<evidence type="ECO:0008006" key="7">
    <source>
        <dbReference type="Google" id="ProtNLM"/>
    </source>
</evidence>
<comment type="caution">
    <text evidence="5">The sequence shown here is derived from an EMBL/GenBank/DDBJ whole genome shotgun (WGS) entry which is preliminary data.</text>
</comment>
<name>A0A1F2UQD0_9ACTN</name>
<dbReference type="NCBIfam" id="TIGR00072">
    <property type="entry name" value="hydrog_prot"/>
    <property type="match status" value="1"/>
</dbReference>
<keyword evidence="2" id="KW-0645">Protease</keyword>
<sequence>MSSFKQVDRITVLGVGNTLMGDDGVGVAVARELVSELEDSPVNVVLGETAGMGLIRHFRESDVVIVIDAVAAEAEAGSIFRFNADEAGIVHLRSNNIHGMGVPHLISNARLAGADPEVIVYGIQVGDVRPRDEILTGPVAAAVPRVRKLVIDELVRFGATVRYRGAGKQGMSSLTRTNYSGKVHLTKGSSQP</sequence>
<dbReference type="InterPro" id="IPR023430">
    <property type="entry name" value="Pept_HybD-like_dom_sf"/>
</dbReference>
<dbReference type="Gene3D" id="3.40.50.1450">
    <property type="entry name" value="HybD-like"/>
    <property type="match status" value="1"/>
</dbReference>
<dbReference type="InterPro" id="IPR000671">
    <property type="entry name" value="Peptidase_A31"/>
</dbReference>
<accession>A0A1F2UQD0</accession>
<evidence type="ECO:0000313" key="5">
    <source>
        <dbReference type="EMBL" id="OFW32833.1"/>
    </source>
</evidence>
<dbReference type="GO" id="GO:0016485">
    <property type="term" value="P:protein processing"/>
    <property type="evidence" value="ECO:0007669"/>
    <property type="project" value="TreeGrafter"/>
</dbReference>
<comment type="similarity">
    <text evidence="1">Belongs to the peptidase A31 family.</text>
</comment>
<evidence type="ECO:0000256" key="4">
    <source>
        <dbReference type="ARBA" id="ARBA00022801"/>
    </source>
</evidence>
<dbReference type="SUPFAM" id="SSF53163">
    <property type="entry name" value="HybD-like"/>
    <property type="match status" value="1"/>
</dbReference>
<dbReference type="Proteomes" id="UP000178086">
    <property type="component" value="Unassembled WGS sequence"/>
</dbReference>
<dbReference type="Pfam" id="PF01750">
    <property type="entry name" value="HycI"/>
    <property type="match status" value="1"/>
</dbReference>
<protein>
    <recommendedName>
        <fullName evidence="7">Hydrogenase maturation protease</fullName>
    </recommendedName>
</protein>
<keyword evidence="3" id="KW-0064">Aspartyl protease</keyword>
<reference evidence="5 6" key="1">
    <citation type="journal article" date="2016" name="Nat. Commun.">
        <title>Thousands of microbial genomes shed light on interconnected biogeochemical processes in an aquifer system.</title>
        <authorList>
            <person name="Anantharaman K."/>
            <person name="Brown C.T."/>
            <person name="Hug L.A."/>
            <person name="Sharon I."/>
            <person name="Castelle C.J."/>
            <person name="Probst A.J."/>
            <person name="Thomas B.C."/>
            <person name="Singh A."/>
            <person name="Wilkins M.J."/>
            <person name="Karaoz U."/>
            <person name="Brodie E.L."/>
            <person name="Williams K.H."/>
            <person name="Hubbard S.S."/>
            <person name="Banfield J.F."/>
        </authorList>
    </citation>
    <scope>NUCLEOTIDE SEQUENCE [LARGE SCALE GENOMIC DNA]</scope>
</reference>
<dbReference type="PANTHER" id="PTHR30302:SF1">
    <property type="entry name" value="HYDROGENASE 2 MATURATION PROTEASE"/>
    <property type="match status" value="1"/>
</dbReference>
<proteinExistence type="inferred from homology"/>
<organism evidence="5 6">
    <name type="scientific">Candidatus Aquicultor primus</name>
    <dbReference type="NCBI Taxonomy" id="1797195"/>
    <lineage>
        <taxon>Bacteria</taxon>
        <taxon>Bacillati</taxon>
        <taxon>Actinomycetota</taxon>
        <taxon>Candidatus Aquicultoria</taxon>
        <taxon>Candidatus Aquicultorales</taxon>
        <taxon>Candidatus Aquicultoraceae</taxon>
        <taxon>Candidatus Aquicultor</taxon>
    </lineage>
</organism>
<evidence type="ECO:0000313" key="6">
    <source>
        <dbReference type="Proteomes" id="UP000178086"/>
    </source>
</evidence>
<dbReference type="PRINTS" id="PR00446">
    <property type="entry name" value="HYDRGNUPTAKE"/>
</dbReference>
<dbReference type="EMBL" id="MELI01000084">
    <property type="protein sequence ID" value="OFW32833.1"/>
    <property type="molecule type" value="Genomic_DNA"/>
</dbReference>
<dbReference type="GO" id="GO:0008047">
    <property type="term" value="F:enzyme activator activity"/>
    <property type="evidence" value="ECO:0007669"/>
    <property type="project" value="InterPro"/>
</dbReference>
<evidence type="ECO:0000256" key="2">
    <source>
        <dbReference type="ARBA" id="ARBA00022670"/>
    </source>
</evidence>
<evidence type="ECO:0000256" key="1">
    <source>
        <dbReference type="ARBA" id="ARBA00006814"/>
    </source>
</evidence>
<evidence type="ECO:0000256" key="3">
    <source>
        <dbReference type="ARBA" id="ARBA00022750"/>
    </source>
</evidence>
<dbReference type="CDD" id="cd00518">
    <property type="entry name" value="H2MP"/>
    <property type="match status" value="1"/>
</dbReference>
<dbReference type="PANTHER" id="PTHR30302">
    <property type="entry name" value="HYDROGENASE 1 MATURATION PROTEASE"/>
    <property type="match status" value="1"/>
</dbReference>
<dbReference type="AlphaFoldDB" id="A0A1F2UQD0"/>
<gene>
    <name evidence="5" type="ORF">A2074_05440</name>
</gene>
<keyword evidence="4" id="KW-0378">Hydrolase</keyword>